<organism evidence="3 4">
    <name type="scientific">Corynebacterium lowii</name>
    <dbReference type="NCBI Taxonomy" id="1544413"/>
    <lineage>
        <taxon>Bacteria</taxon>
        <taxon>Bacillati</taxon>
        <taxon>Actinomycetota</taxon>
        <taxon>Actinomycetes</taxon>
        <taxon>Mycobacteriales</taxon>
        <taxon>Corynebacteriaceae</taxon>
        <taxon>Corynebacterium</taxon>
    </lineage>
</organism>
<reference evidence="3 4" key="1">
    <citation type="submission" date="2015-10" db="EMBL/GenBank/DDBJ databases">
        <title>Corynebacteirum lowii and Corynebacterium oculi species nova, derived from human clinical disease and and emended description of Corynebacterium mastiditis.</title>
        <authorList>
            <person name="Bernard K."/>
            <person name="Pacheco A.L."/>
            <person name="Mcdougall C."/>
            <person name="Burtx T."/>
            <person name="Weibe D."/>
            <person name="Tyler S."/>
            <person name="Olson A.B."/>
            <person name="Cnockaert M."/>
            <person name="Eguchi H."/>
            <person name="Kuwahara T."/>
            <person name="Nakayama-Imaohji H."/>
            <person name="Boudewijins M."/>
            <person name="Van Hoecke F."/>
            <person name="Bernier A.-M."/>
            <person name="Vandamme P."/>
        </authorList>
    </citation>
    <scope>NUCLEOTIDE SEQUENCE [LARGE SCALE GENOMIC DNA]</scope>
    <source>
        <strain evidence="3 4">NML 130206</strain>
    </source>
</reference>
<dbReference type="AlphaFoldDB" id="A0A0Q0U5Y7"/>
<dbReference type="PATRIC" id="fig|1544413.3.peg.555"/>
<feature type="region of interest" description="Disordered" evidence="1">
    <location>
        <begin position="124"/>
        <end position="145"/>
    </location>
</feature>
<feature type="transmembrane region" description="Helical" evidence="2">
    <location>
        <begin position="97"/>
        <end position="116"/>
    </location>
</feature>
<dbReference type="EMBL" id="LKEV01000001">
    <property type="protein sequence ID" value="KQB87491.1"/>
    <property type="molecule type" value="Genomic_DNA"/>
</dbReference>
<keyword evidence="2" id="KW-1133">Transmembrane helix</keyword>
<gene>
    <name evidence="3" type="ORF">Clow_00550</name>
</gene>
<keyword evidence="2" id="KW-0812">Transmembrane</keyword>
<evidence type="ECO:0000256" key="1">
    <source>
        <dbReference type="SAM" id="MobiDB-lite"/>
    </source>
</evidence>
<comment type="caution">
    <text evidence="3">The sequence shown here is derived from an EMBL/GenBank/DDBJ whole genome shotgun (WGS) entry which is preliminary data.</text>
</comment>
<keyword evidence="2" id="KW-0472">Membrane</keyword>
<protein>
    <submittedName>
        <fullName evidence="3">Uncharacterized protein</fullName>
    </submittedName>
</protein>
<keyword evidence="4" id="KW-1185">Reference proteome</keyword>
<sequence>MKRFLSVLTNPLVKSLDSQKLSKELKHDNALKELQVRLEELGDQETSTSIGDYRKQRLQQSYRREIDKTHEMNTSGALGTMGILILIFLVLSILNPLIALGLAFLVVILSATIAYIRQAISLEESKEERREKWLPRDSEKATSDS</sequence>
<dbReference type="Proteomes" id="UP000050488">
    <property type="component" value="Unassembled WGS sequence"/>
</dbReference>
<evidence type="ECO:0000313" key="3">
    <source>
        <dbReference type="EMBL" id="KQB87491.1"/>
    </source>
</evidence>
<evidence type="ECO:0000313" key="4">
    <source>
        <dbReference type="Proteomes" id="UP000050488"/>
    </source>
</evidence>
<evidence type="ECO:0000256" key="2">
    <source>
        <dbReference type="SAM" id="Phobius"/>
    </source>
</evidence>
<accession>A0A0Q0U5Y7</accession>
<feature type="transmembrane region" description="Helical" evidence="2">
    <location>
        <begin position="72"/>
        <end position="91"/>
    </location>
</feature>
<name>A0A0Q0U5Y7_9CORY</name>
<proteinExistence type="predicted"/>